<name>A0A059XYA3_9BACT</name>
<reference evidence="1 2" key="2">
    <citation type="journal article" date="2015" name="Biomed. Res. Int.">
        <title>Effects of Arsenite Resistance on the Growth and Functional Gene Expression of Leptospirillum ferriphilum and Acidithiobacillus thiooxidans in Pure Culture and Coculture.</title>
        <authorList>
            <person name="Jiang H."/>
            <person name="Liang Y."/>
            <person name="Yin H."/>
            <person name="Xiao Y."/>
            <person name="Guo X."/>
            <person name="Xu Y."/>
            <person name="Hu Q."/>
            <person name="Liu H."/>
            <person name="Liu X."/>
        </authorList>
    </citation>
    <scope>NUCLEOTIDE SEQUENCE [LARGE SCALE GENOMIC DNA]</scope>
    <source>
        <strain evidence="1 2">YSK</strain>
    </source>
</reference>
<dbReference type="KEGG" id="lfp:Y981_09395"/>
<dbReference type="EMBL" id="CP007243">
    <property type="protein sequence ID" value="AIA31873.1"/>
    <property type="molecule type" value="Genomic_DNA"/>
</dbReference>
<accession>A0A059XYA3</accession>
<keyword evidence="2" id="KW-1185">Reference proteome</keyword>
<dbReference type="Proteomes" id="UP000027059">
    <property type="component" value="Chromosome"/>
</dbReference>
<proteinExistence type="predicted"/>
<organism evidence="1 2">
    <name type="scientific">Leptospirillum ferriphilum YSK</name>
    <dbReference type="NCBI Taxonomy" id="1441628"/>
    <lineage>
        <taxon>Bacteria</taxon>
        <taxon>Pseudomonadati</taxon>
        <taxon>Nitrospirota</taxon>
        <taxon>Nitrospiria</taxon>
        <taxon>Nitrospirales</taxon>
        <taxon>Nitrospiraceae</taxon>
        <taxon>Leptospirillum</taxon>
    </lineage>
</organism>
<reference evidence="2" key="1">
    <citation type="submission" date="2014-02" db="EMBL/GenBank/DDBJ databases">
        <title>Complete genome sequence and comparative genomic analysis of the nitrogen-fixing bacterium Leptospirillum ferriphilum YSK.</title>
        <authorList>
            <person name="Guo X."/>
            <person name="Yin H."/>
            <person name="Liang Y."/>
            <person name="Hu Q."/>
            <person name="Ma L."/>
            <person name="Xiao Y."/>
            <person name="Zhang X."/>
            <person name="Qiu G."/>
            <person name="Liu X."/>
        </authorList>
    </citation>
    <scope>NUCLEOTIDE SEQUENCE [LARGE SCALE GENOMIC DNA]</scope>
    <source>
        <strain evidence="2">YSK</strain>
    </source>
</reference>
<dbReference type="AlphaFoldDB" id="A0A059XYA3"/>
<sequence>MRPFIQLPVRPFPVTEALPLPSKQDPVHPGEIEPFGIKFVREPYHHAPVFDDVPKVLISPNSSTSSGRQERTPFSYKLVQMGIGPSHHSRNDVV</sequence>
<evidence type="ECO:0000313" key="2">
    <source>
        <dbReference type="Proteomes" id="UP000027059"/>
    </source>
</evidence>
<evidence type="ECO:0000313" key="1">
    <source>
        <dbReference type="EMBL" id="AIA31873.1"/>
    </source>
</evidence>
<protein>
    <submittedName>
        <fullName evidence="1">Uncharacterized protein</fullName>
    </submittedName>
</protein>
<dbReference type="HOGENOM" id="CLU_2382600_0_0_0"/>
<gene>
    <name evidence="1" type="ORF">Y981_09395</name>
</gene>